<dbReference type="InterPro" id="IPR036291">
    <property type="entry name" value="NAD(P)-bd_dom_sf"/>
</dbReference>
<dbReference type="PANTHER" id="PTHR10366">
    <property type="entry name" value="NAD DEPENDENT EPIMERASE/DEHYDRATASE"/>
    <property type="match status" value="1"/>
</dbReference>
<evidence type="ECO:0000313" key="10">
    <source>
        <dbReference type="EMBL" id="JAT56748.1"/>
    </source>
</evidence>
<evidence type="ECO:0000256" key="8">
    <source>
        <dbReference type="ARBA" id="ARBA00049132"/>
    </source>
</evidence>
<reference evidence="10" key="1">
    <citation type="submission" date="2015-07" db="EMBL/GenBank/DDBJ databases">
        <title>Transcriptome Assembly of Anthurium amnicola.</title>
        <authorList>
            <person name="Suzuki J."/>
        </authorList>
    </citation>
    <scope>NUCLEOTIDE SEQUENCE</scope>
</reference>
<dbReference type="Gene3D" id="3.40.50.720">
    <property type="entry name" value="NAD(P)-binding Rossmann-like Domain"/>
    <property type="match status" value="1"/>
</dbReference>
<evidence type="ECO:0000256" key="5">
    <source>
        <dbReference type="ARBA" id="ARBA00039057"/>
    </source>
</evidence>
<dbReference type="GO" id="GO:0045552">
    <property type="term" value="F:dihydroflavanol 4-reductase activity"/>
    <property type="evidence" value="ECO:0007669"/>
    <property type="project" value="UniProtKB-EC"/>
</dbReference>
<organism evidence="10">
    <name type="scientific">Anthurium amnicola</name>
    <dbReference type="NCBI Taxonomy" id="1678845"/>
    <lineage>
        <taxon>Eukaryota</taxon>
        <taxon>Viridiplantae</taxon>
        <taxon>Streptophyta</taxon>
        <taxon>Embryophyta</taxon>
        <taxon>Tracheophyta</taxon>
        <taxon>Spermatophyta</taxon>
        <taxon>Magnoliopsida</taxon>
        <taxon>Liliopsida</taxon>
        <taxon>Araceae</taxon>
        <taxon>Pothoideae</taxon>
        <taxon>Potheae</taxon>
        <taxon>Anthurium</taxon>
    </lineage>
</organism>
<gene>
    <name evidence="10" type="primary">ANT18_5</name>
    <name evidence="10" type="ORF">g.93895</name>
</gene>
<keyword evidence="1" id="KW-0560">Oxidoreductase</keyword>
<dbReference type="FunFam" id="3.40.50.720:FF:000085">
    <property type="entry name" value="Dihydroflavonol reductase"/>
    <property type="match status" value="1"/>
</dbReference>
<dbReference type="InterPro" id="IPR001509">
    <property type="entry name" value="Epimerase_deHydtase"/>
</dbReference>
<comment type="similarity">
    <text evidence="3">Belongs to the NAD(P)-dependent epimerase/dehydratase family. Dihydroflavonol-4-reductase subfamily.</text>
</comment>
<evidence type="ECO:0000256" key="7">
    <source>
        <dbReference type="ARBA" id="ARBA00048870"/>
    </source>
</evidence>
<dbReference type="PANTHER" id="PTHR10366:SF564">
    <property type="entry name" value="STEROL-4-ALPHA-CARBOXYLATE 3-DEHYDROGENASE, DECARBOXYLATING"/>
    <property type="match status" value="1"/>
</dbReference>
<evidence type="ECO:0000256" key="3">
    <source>
        <dbReference type="ARBA" id="ARBA00023445"/>
    </source>
</evidence>
<dbReference type="GO" id="GO:0009813">
    <property type="term" value="P:flavonoid biosynthetic process"/>
    <property type="evidence" value="ECO:0007669"/>
    <property type="project" value="UniProtKB-KW"/>
</dbReference>
<evidence type="ECO:0000256" key="6">
    <source>
        <dbReference type="ARBA" id="ARBA00042087"/>
    </source>
</evidence>
<dbReference type="Pfam" id="PF01370">
    <property type="entry name" value="Epimerase"/>
    <property type="match status" value="1"/>
</dbReference>
<dbReference type="SUPFAM" id="SSF51735">
    <property type="entry name" value="NAD(P)-binding Rossmann-fold domains"/>
    <property type="match status" value="1"/>
</dbReference>
<evidence type="ECO:0000256" key="2">
    <source>
        <dbReference type="ARBA" id="ARBA00023241"/>
    </source>
</evidence>
<evidence type="ECO:0000259" key="9">
    <source>
        <dbReference type="Pfam" id="PF01370"/>
    </source>
</evidence>
<dbReference type="EMBL" id="GDJX01011188">
    <property type="protein sequence ID" value="JAT56748.1"/>
    <property type="molecule type" value="Transcribed_RNA"/>
</dbReference>
<dbReference type="EC" id="1.1.1.219" evidence="5"/>
<dbReference type="CDD" id="cd08958">
    <property type="entry name" value="FR_SDR_e"/>
    <property type="match status" value="1"/>
</dbReference>
<comment type="catalytic activity">
    <reaction evidence="7">
        <text>(2S)-flavan-4-ol + NADP(+) = (2S)-flavanone + NADPH + H(+)</text>
        <dbReference type="Rhea" id="RHEA:11228"/>
        <dbReference type="ChEBI" id="CHEBI:15378"/>
        <dbReference type="ChEBI" id="CHEBI:15605"/>
        <dbReference type="ChEBI" id="CHEBI:15606"/>
        <dbReference type="ChEBI" id="CHEBI:57783"/>
        <dbReference type="ChEBI" id="CHEBI:58349"/>
        <dbReference type="EC" id="1.1.1.234"/>
    </reaction>
</comment>
<accession>A0A1D1YQ36</accession>
<protein>
    <recommendedName>
        <fullName evidence="6">Flavanone 4-reductase</fullName>
        <ecNumber evidence="5">1.1.1.219</ecNumber>
        <ecNumber evidence="4">1.1.1.234</ecNumber>
    </recommendedName>
</protein>
<feature type="domain" description="NAD-dependent epimerase/dehydratase" evidence="9">
    <location>
        <begin position="9"/>
        <end position="252"/>
    </location>
</feature>
<evidence type="ECO:0000256" key="1">
    <source>
        <dbReference type="ARBA" id="ARBA00023002"/>
    </source>
</evidence>
<dbReference type="GO" id="GO:0047890">
    <property type="term" value="F:flavanone 4-reductase activity"/>
    <property type="evidence" value="ECO:0007669"/>
    <property type="project" value="UniProtKB-EC"/>
</dbReference>
<sequence>MGAPGKGPVAVTGATGYIGSWLVRRLLEEGYTVRATLRDPNDSVKVKPLLDLPGSGERLTLWKADLTEHGSFDAVVDGCTGVFHVATPMDFTTQDTEKEMVKVAVDGVVSLLESCRRSGTVERVVFTSSAWTVCAHEGYPTKAVYDETCWSDVDFVRRIQLPVWGYVVGKTLAEKAAWEFAREKGGVQLVTVVPSLVVGAFISSAASLSMSMALALITGDKSHYQALKQIPLVHLDDLCNAHIFLLEQPEADGRYICSSHDTTIFQLADMMRKRYPDYHVPTQFEGIDGEVKPVHLSSKKLKDLGFEYKHTVEDMFDGAINSCKERNLIPLNEKNIEEADGRGPMEAEGQAVHGPEMEEEMGSVGLIDHV</sequence>
<evidence type="ECO:0000256" key="4">
    <source>
        <dbReference type="ARBA" id="ARBA00039055"/>
    </source>
</evidence>
<name>A0A1D1YQ36_9ARAE</name>
<keyword evidence="2" id="KW-0284">Flavonoid biosynthesis</keyword>
<dbReference type="EC" id="1.1.1.234" evidence="4"/>
<dbReference type="InterPro" id="IPR050425">
    <property type="entry name" value="NAD(P)_dehydrat-like"/>
</dbReference>
<comment type="catalytic activity">
    <reaction evidence="8">
        <text>a (2R,3S,4S)-leucoanthocyanidin + NADP(+) = a (2R,3R)-dihydroflavonol + NADPH + H(+)</text>
        <dbReference type="Rhea" id="RHEA:54444"/>
        <dbReference type="ChEBI" id="CHEBI:15378"/>
        <dbReference type="ChEBI" id="CHEBI:57783"/>
        <dbReference type="ChEBI" id="CHEBI:58349"/>
        <dbReference type="ChEBI" id="CHEBI:138176"/>
        <dbReference type="ChEBI" id="CHEBI:138188"/>
        <dbReference type="EC" id="1.1.1.219"/>
    </reaction>
</comment>
<proteinExistence type="inferred from homology"/>
<dbReference type="AlphaFoldDB" id="A0A1D1YQ36"/>